<dbReference type="Gene3D" id="3.30.560.10">
    <property type="entry name" value="Glucose Oxidase, domain 3"/>
    <property type="match status" value="1"/>
</dbReference>
<dbReference type="InterPro" id="IPR000172">
    <property type="entry name" value="GMC_OxRdtase_N"/>
</dbReference>
<dbReference type="SUPFAM" id="SSF51905">
    <property type="entry name" value="FAD/NAD(P)-binding domain"/>
    <property type="match status" value="1"/>
</dbReference>
<dbReference type="InterPro" id="IPR007867">
    <property type="entry name" value="GMC_OxRtase_C"/>
</dbReference>
<dbReference type="Gene3D" id="3.50.50.60">
    <property type="entry name" value="FAD/NAD(P)-binding domain"/>
    <property type="match status" value="1"/>
</dbReference>
<dbReference type="PANTHER" id="PTHR11552:SF227">
    <property type="entry name" value="GLUCOSE DEHYDROGENASE [FAD, QUINONE]-LIKE PROTEIN"/>
    <property type="match status" value="1"/>
</dbReference>
<comment type="similarity">
    <text evidence="1">Belongs to the GMC oxidoreductase family.</text>
</comment>
<dbReference type="InterPro" id="IPR036188">
    <property type="entry name" value="FAD/NAD-bd_sf"/>
</dbReference>
<gene>
    <name evidence="3" type="ORF">LAZ67_17001146</name>
</gene>
<evidence type="ECO:0000259" key="2">
    <source>
        <dbReference type="PROSITE" id="PS00624"/>
    </source>
</evidence>
<keyword evidence="4" id="KW-1185">Reference proteome</keyword>
<feature type="domain" description="Glucose-methanol-choline oxidoreductase N-terminal" evidence="2">
    <location>
        <begin position="142"/>
        <end position="156"/>
    </location>
</feature>
<evidence type="ECO:0000256" key="1">
    <source>
        <dbReference type="ARBA" id="ARBA00010790"/>
    </source>
</evidence>
<reference evidence="3 4" key="1">
    <citation type="submission" date="2022-01" db="EMBL/GenBank/DDBJ databases">
        <title>A chromosomal length assembly of Cordylochernes scorpioides.</title>
        <authorList>
            <person name="Zeh D."/>
            <person name="Zeh J."/>
        </authorList>
    </citation>
    <scope>NUCLEOTIDE SEQUENCE [LARGE SCALE GENOMIC DNA]</scope>
    <source>
        <strain evidence="3">IN4F17</strain>
        <tissue evidence="3">Whole Body</tissue>
    </source>
</reference>
<proteinExistence type="inferred from homology"/>
<dbReference type="PIRSF" id="PIRSF000137">
    <property type="entry name" value="Alcohol_oxidase"/>
    <property type="match status" value="1"/>
</dbReference>
<dbReference type="Proteomes" id="UP001235939">
    <property type="component" value="Chromosome 17"/>
</dbReference>
<dbReference type="SUPFAM" id="SSF54373">
    <property type="entry name" value="FAD-linked reductases, C-terminal domain"/>
    <property type="match status" value="1"/>
</dbReference>
<evidence type="ECO:0000313" key="3">
    <source>
        <dbReference type="EMBL" id="UYV79107.1"/>
    </source>
</evidence>
<dbReference type="Pfam" id="PF00732">
    <property type="entry name" value="GMC_oxred_N"/>
    <property type="match status" value="1"/>
</dbReference>
<dbReference type="PANTHER" id="PTHR11552">
    <property type="entry name" value="GLUCOSE-METHANOL-CHOLINE GMC OXIDOREDUCTASE"/>
    <property type="match status" value="1"/>
</dbReference>
<evidence type="ECO:0000313" key="4">
    <source>
        <dbReference type="Proteomes" id="UP001235939"/>
    </source>
</evidence>
<accession>A0ABY6LD73</accession>
<dbReference type="Pfam" id="PF05199">
    <property type="entry name" value="GMC_oxred_C"/>
    <property type="match status" value="1"/>
</dbReference>
<sequence length="463" mass="51493">MCEKNSRVSVRQCKIDSRVDSRICYHATGGPLTVSSPPYATPLAFAFVKGGQQMGYAHRDLNGPFQTGFSIPQGTIRRGARCSTSKAFLEPARHRKNLDVVTFAMATRIHFDAMKKARAVEFDRLRLTHVVSARREVIVSAGAINSPQLLMLSGIGPRDHLREMGIPVVSDLPVGLNLQDHIYPGGVHFLIDQPISIIQPRVFNLVEITKYLSMGKGPLTTLGGVEGLGFINTKYANASADYPDIEIHFLSGAPSADGGQTFLRVQGLADEMWRQVYMPYLYRDSFSFYPVLLRPKSVGYLKLRSRNPYDHPIIDPKYLTHPEDILVLVDAMKFCIQLGQTPAFKKFGARLFGTVFPGCEHYAMWSDEYLACVARTYTATIYHPIGTCKMGHPGDPTTVVDPLLRVKGVHGLRVVDASVMPSLVSGNTNAPVIMMAERMADIIKSAGAIYKKRRYKRRTRSKR</sequence>
<dbReference type="InterPro" id="IPR012132">
    <property type="entry name" value="GMC_OxRdtase"/>
</dbReference>
<name>A0ABY6LD73_9ARAC</name>
<organism evidence="3 4">
    <name type="scientific">Cordylochernes scorpioides</name>
    <dbReference type="NCBI Taxonomy" id="51811"/>
    <lineage>
        <taxon>Eukaryota</taxon>
        <taxon>Metazoa</taxon>
        <taxon>Ecdysozoa</taxon>
        <taxon>Arthropoda</taxon>
        <taxon>Chelicerata</taxon>
        <taxon>Arachnida</taxon>
        <taxon>Pseudoscorpiones</taxon>
        <taxon>Cheliferoidea</taxon>
        <taxon>Chernetidae</taxon>
        <taxon>Cordylochernes</taxon>
    </lineage>
</organism>
<dbReference type="PROSITE" id="PS00624">
    <property type="entry name" value="GMC_OXRED_2"/>
    <property type="match status" value="1"/>
</dbReference>
<protein>
    <recommendedName>
        <fullName evidence="2">Glucose-methanol-choline oxidoreductase N-terminal domain-containing protein</fullName>
    </recommendedName>
</protein>
<dbReference type="EMBL" id="CP092879">
    <property type="protein sequence ID" value="UYV79107.1"/>
    <property type="molecule type" value="Genomic_DNA"/>
</dbReference>